<proteinExistence type="predicted"/>
<comment type="caution">
    <text evidence="1">The sequence shown here is derived from an EMBL/GenBank/DDBJ whole genome shotgun (WGS) entry which is preliminary data.</text>
</comment>
<protein>
    <submittedName>
        <fullName evidence="1">Uncharacterized protein</fullName>
    </submittedName>
</protein>
<organism evidence="1">
    <name type="scientific">Sesamum latifolium</name>
    <dbReference type="NCBI Taxonomy" id="2727402"/>
    <lineage>
        <taxon>Eukaryota</taxon>
        <taxon>Viridiplantae</taxon>
        <taxon>Streptophyta</taxon>
        <taxon>Embryophyta</taxon>
        <taxon>Tracheophyta</taxon>
        <taxon>Spermatophyta</taxon>
        <taxon>Magnoliopsida</taxon>
        <taxon>eudicotyledons</taxon>
        <taxon>Gunneridae</taxon>
        <taxon>Pentapetalae</taxon>
        <taxon>asterids</taxon>
        <taxon>lamiids</taxon>
        <taxon>Lamiales</taxon>
        <taxon>Pedaliaceae</taxon>
        <taxon>Sesamum</taxon>
    </lineage>
</organism>
<gene>
    <name evidence="1" type="ORF">Slati_3494600</name>
</gene>
<reference evidence="1" key="1">
    <citation type="submission" date="2020-06" db="EMBL/GenBank/DDBJ databases">
        <authorList>
            <person name="Li T."/>
            <person name="Hu X."/>
            <person name="Zhang T."/>
            <person name="Song X."/>
            <person name="Zhang H."/>
            <person name="Dai N."/>
            <person name="Sheng W."/>
            <person name="Hou X."/>
            <person name="Wei L."/>
        </authorList>
    </citation>
    <scope>NUCLEOTIDE SEQUENCE</scope>
    <source>
        <strain evidence="1">KEN1</strain>
        <tissue evidence="1">Leaf</tissue>
    </source>
</reference>
<sequence length="55" mass="5724">MVVSGGAQVAVKQFLGALLGVRVVARHDKYLGLPALGVDHAKYYSKILEIGSGIG</sequence>
<evidence type="ECO:0000313" key="1">
    <source>
        <dbReference type="EMBL" id="KAL0416627.1"/>
    </source>
</evidence>
<accession>A0AAW2UJU2</accession>
<dbReference type="AlphaFoldDB" id="A0AAW2UJU2"/>
<dbReference type="EMBL" id="JACGWN010000012">
    <property type="protein sequence ID" value="KAL0416627.1"/>
    <property type="molecule type" value="Genomic_DNA"/>
</dbReference>
<name>A0AAW2UJU2_9LAMI</name>
<reference evidence="1" key="2">
    <citation type="journal article" date="2024" name="Plant">
        <title>Genomic evolution and insights into agronomic trait innovations of Sesamum species.</title>
        <authorList>
            <person name="Miao H."/>
            <person name="Wang L."/>
            <person name="Qu L."/>
            <person name="Liu H."/>
            <person name="Sun Y."/>
            <person name="Le M."/>
            <person name="Wang Q."/>
            <person name="Wei S."/>
            <person name="Zheng Y."/>
            <person name="Lin W."/>
            <person name="Duan Y."/>
            <person name="Cao H."/>
            <person name="Xiong S."/>
            <person name="Wang X."/>
            <person name="Wei L."/>
            <person name="Li C."/>
            <person name="Ma Q."/>
            <person name="Ju M."/>
            <person name="Zhao R."/>
            <person name="Li G."/>
            <person name="Mu C."/>
            <person name="Tian Q."/>
            <person name="Mei H."/>
            <person name="Zhang T."/>
            <person name="Gao T."/>
            <person name="Zhang H."/>
        </authorList>
    </citation>
    <scope>NUCLEOTIDE SEQUENCE</scope>
    <source>
        <strain evidence="1">KEN1</strain>
    </source>
</reference>